<protein>
    <submittedName>
        <fullName evidence="2">Uncharacterized protein</fullName>
    </submittedName>
</protein>
<feature type="non-terminal residue" evidence="2">
    <location>
        <position position="1"/>
    </location>
</feature>
<dbReference type="AlphaFoldDB" id="A0AAV9SHX5"/>
<proteinExistence type="predicted"/>
<sequence length="63" mass="7019">ESKESEGRRGAVPGFKAAPPFHPPGNPWDLPESPHFGHLGGLGPLQRELPGHHWRPSDFQRFD</sequence>
<dbReference type="EMBL" id="JAHHUM010000339">
    <property type="protein sequence ID" value="KAK5620733.1"/>
    <property type="molecule type" value="Genomic_DNA"/>
</dbReference>
<keyword evidence="3" id="KW-1185">Reference proteome</keyword>
<evidence type="ECO:0000313" key="3">
    <source>
        <dbReference type="Proteomes" id="UP001311232"/>
    </source>
</evidence>
<comment type="caution">
    <text evidence="2">The sequence shown here is derived from an EMBL/GenBank/DDBJ whole genome shotgun (WGS) entry which is preliminary data.</text>
</comment>
<evidence type="ECO:0000256" key="1">
    <source>
        <dbReference type="SAM" id="MobiDB-lite"/>
    </source>
</evidence>
<feature type="region of interest" description="Disordered" evidence="1">
    <location>
        <begin position="1"/>
        <end position="63"/>
    </location>
</feature>
<organism evidence="2 3">
    <name type="scientific">Crenichthys baileyi</name>
    <name type="common">White River springfish</name>
    <dbReference type="NCBI Taxonomy" id="28760"/>
    <lineage>
        <taxon>Eukaryota</taxon>
        <taxon>Metazoa</taxon>
        <taxon>Chordata</taxon>
        <taxon>Craniata</taxon>
        <taxon>Vertebrata</taxon>
        <taxon>Euteleostomi</taxon>
        <taxon>Actinopterygii</taxon>
        <taxon>Neopterygii</taxon>
        <taxon>Teleostei</taxon>
        <taxon>Neoteleostei</taxon>
        <taxon>Acanthomorphata</taxon>
        <taxon>Ovalentaria</taxon>
        <taxon>Atherinomorphae</taxon>
        <taxon>Cyprinodontiformes</taxon>
        <taxon>Goodeidae</taxon>
        <taxon>Crenichthys</taxon>
    </lineage>
</organism>
<reference evidence="2 3" key="1">
    <citation type="submission" date="2021-06" db="EMBL/GenBank/DDBJ databases">
        <authorList>
            <person name="Palmer J.M."/>
        </authorList>
    </citation>
    <scope>NUCLEOTIDE SEQUENCE [LARGE SCALE GENOMIC DNA]</scope>
    <source>
        <strain evidence="2 3">MEX-2019</strain>
        <tissue evidence="2">Muscle</tissue>
    </source>
</reference>
<dbReference type="Proteomes" id="UP001311232">
    <property type="component" value="Unassembled WGS sequence"/>
</dbReference>
<evidence type="ECO:0000313" key="2">
    <source>
        <dbReference type="EMBL" id="KAK5620733.1"/>
    </source>
</evidence>
<name>A0AAV9SHX5_9TELE</name>
<gene>
    <name evidence="2" type="ORF">CRENBAI_019578</name>
</gene>
<feature type="compositionally biased region" description="Basic and acidic residues" evidence="1">
    <location>
        <begin position="49"/>
        <end position="63"/>
    </location>
</feature>
<accession>A0AAV9SHX5</accession>